<evidence type="ECO:0008006" key="5">
    <source>
        <dbReference type="Google" id="ProtNLM"/>
    </source>
</evidence>
<dbReference type="PROSITE" id="PS51375">
    <property type="entry name" value="PPR"/>
    <property type="match status" value="1"/>
</dbReference>
<feature type="compositionally biased region" description="Low complexity" evidence="2">
    <location>
        <begin position="385"/>
        <end position="404"/>
    </location>
</feature>
<feature type="compositionally biased region" description="Acidic residues" evidence="2">
    <location>
        <begin position="1207"/>
        <end position="1217"/>
    </location>
</feature>
<dbReference type="Proteomes" id="UP000274922">
    <property type="component" value="Unassembled WGS sequence"/>
</dbReference>
<feature type="region of interest" description="Disordered" evidence="2">
    <location>
        <begin position="368"/>
        <end position="412"/>
    </location>
</feature>
<feature type="repeat" description="PPR" evidence="1">
    <location>
        <begin position="961"/>
        <end position="996"/>
    </location>
</feature>
<feature type="region of interest" description="Disordered" evidence="2">
    <location>
        <begin position="590"/>
        <end position="620"/>
    </location>
</feature>
<dbReference type="InterPro" id="IPR002885">
    <property type="entry name" value="PPR_rpt"/>
</dbReference>
<feature type="region of interest" description="Disordered" evidence="2">
    <location>
        <begin position="1153"/>
        <end position="1224"/>
    </location>
</feature>
<feature type="compositionally biased region" description="Low complexity" evidence="2">
    <location>
        <begin position="1153"/>
        <end position="1178"/>
    </location>
</feature>
<dbReference type="InterPro" id="IPR011990">
    <property type="entry name" value="TPR-like_helical_dom_sf"/>
</dbReference>
<proteinExistence type="predicted"/>
<evidence type="ECO:0000313" key="4">
    <source>
        <dbReference type="Proteomes" id="UP000274922"/>
    </source>
</evidence>
<feature type="compositionally biased region" description="Pro residues" evidence="2">
    <location>
        <begin position="368"/>
        <end position="382"/>
    </location>
</feature>
<evidence type="ECO:0000256" key="1">
    <source>
        <dbReference type="PROSITE-ProRule" id="PRU00708"/>
    </source>
</evidence>
<dbReference type="Gene3D" id="1.25.40.10">
    <property type="entry name" value="Tetratricopeptide repeat domain"/>
    <property type="match status" value="1"/>
</dbReference>
<accession>A0A4P9XAM9</accession>
<gene>
    <name evidence="3" type="ORF">CXG81DRAFT_18090</name>
</gene>
<evidence type="ECO:0000313" key="3">
    <source>
        <dbReference type="EMBL" id="RKP02190.1"/>
    </source>
</evidence>
<dbReference type="PANTHER" id="PTHR24216">
    <property type="entry name" value="PAXILLIN-RELATED"/>
    <property type="match status" value="1"/>
</dbReference>
<feature type="compositionally biased region" description="Low complexity" evidence="2">
    <location>
        <begin position="132"/>
        <end position="149"/>
    </location>
</feature>
<evidence type="ECO:0000256" key="2">
    <source>
        <dbReference type="SAM" id="MobiDB-lite"/>
    </source>
</evidence>
<reference evidence="4" key="1">
    <citation type="journal article" date="2018" name="Nat. Microbiol.">
        <title>Leveraging single-cell genomics to expand the fungal tree of life.</title>
        <authorList>
            <person name="Ahrendt S.R."/>
            <person name="Quandt C.A."/>
            <person name="Ciobanu D."/>
            <person name="Clum A."/>
            <person name="Salamov A."/>
            <person name="Andreopoulos B."/>
            <person name="Cheng J.F."/>
            <person name="Woyke T."/>
            <person name="Pelin A."/>
            <person name="Henrissat B."/>
            <person name="Reynolds N.K."/>
            <person name="Benny G.L."/>
            <person name="Smith M.E."/>
            <person name="James T.Y."/>
            <person name="Grigoriev I.V."/>
        </authorList>
    </citation>
    <scope>NUCLEOTIDE SEQUENCE [LARGE SCALE GENOMIC DNA]</scope>
    <source>
        <strain evidence="4">ATCC 52028</strain>
    </source>
</reference>
<feature type="compositionally biased region" description="Low complexity" evidence="2">
    <location>
        <begin position="598"/>
        <end position="608"/>
    </location>
</feature>
<feature type="compositionally biased region" description="Polar residues" evidence="2">
    <location>
        <begin position="306"/>
        <end position="317"/>
    </location>
</feature>
<dbReference type="PANTHER" id="PTHR24216:SF65">
    <property type="entry name" value="PAXILLIN-LIKE PROTEIN 1"/>
    <property type="match status" value="1"/>
</dbReference>
<feature type="compositionally biased region" description="Low complexity" evidence="2">
    <location>
        <begin position="263"/>
        <end position="276"/>
    </location>
</feature>
<protein>
    <recommendedName>
        <fullName evidence="5">Pentacotripeptide-repeat region of PRORP domain-containing protein</fullName>
    </recommendedName>
</protein>
<dbReference type="EMBL" id="ML014149">
    <property type="protein sequence ID" value="RKP02190.1"/>
    <property type="molecule type" value="Genomic_DNA"/>
</dbReference>
<feature type="compositionally biased region" description="Low complexity" evidence="2">
    <location>
        <begin position="244"/>
        <end position="254"/>
    </location>
</feature>
<organism evidence="3 4">
    <name type="scientific">Caulochytrium protostelioides</name>
    <dbReference type="NCBI Taxonomy" id="1555241"/>
    <lineage>
        <taxon>Eukaryota</taxon>
        <taxon>Fungi</taxon>
        <taxon>Fungi incertae sedis</taxon>
        <taxon>Chytridiomycota</taxon>
        <taxon>Chytridiomycota incertae sedis</taxon>
        <taxon>Chytridiomycetes</taxon>
        <taxon>Caulochytriales</taxon>
        <taxon>Caulochytriaceae</taxon>
        <taxon>Caulochytrium</taxon>
    </lineage>
</organism>
<sequence>MIKPRLLNRLLKQASSVQGVAASATAGAAASKTAAQGLGSEPPPSVGAAPSLPSSPSEPPEKPAFRPNHPPGATVAPASSRLDLPPSHSPQSTPLSPPVSSRHDDRVAEANASDTNAPDATDLPRAAFLLTRRPPASARASSVAAAQPPLAGAFSRWGPASGPPAPKPARSPFVEPKAWIAPFSRLPRRRGAPPSAFVSTGDLPVRPDGDEREADTSGATANARASSDIVFLTEGKVPVVQRHATPAPASTSTSAREEEADLPPASKFASPSSAPSQPTPRPSPSKTSTRSYHTSCHSARYERSWSSHATWRTTPSALLSPPWRMGTRAGGSSRPGMQKGPSRRTLMTEPRPLAELASLCHPAPLPHPFDPRRPLPIPPPRAPRAKPSTPSHALDKAPAAATAAAHDEPKPDVEMAGDHFRRLFAGYKQEGPDYITSHRLRQAMTAILNKIKHATHEGFGDHERMRLGSQLAFLARIDPTIPRATGPWLIGLAWARQYSMIVPLLESLPIDKHNRNTILHLVVSYIALQQPVAAAEFLIRILQQRPVPFVLTPIAERVMHALIAVNELAMCETLLVHTEAAYRALMSSRPRPASEPLSASTSTSTSTSKRGPTSEPAFGRVDPNTTGLYFTCVAMAIYLVRYTEHVPRSPITRSLNGAVGSHVGHAVLLRILAMAMTKGGQLDDAFTVLQHLGVMLPVAAPSDTPEPDASASALEPSPLAPLALPGGEHAVTRDPENAVEAAYLATLPGEPLRRKHIRMLWSSIVTSATQRLQRDPQRLAALVQFGGTHQLRYTRQVVAALQAVMPADHAYHRTLFEDMQAQTPPSEPDLVNYGLYAAALCRANARAEMHALLRRLASLAVPLNAHLVTTLMPVLVDMVVSDTGIVTSADGLDGLDEEVANPFTVFGTRLRVWSPVAVAAGNNDPEAPSDLEEPGWEEEDRFGLLQHRFDVICKFYRIEVTGHLYNAVLHHLCRHTDHYSLMLQWYTLMCSRGFKPDAKTFGMMMLSCQIFLSSSTGGAHAAPAEKGQLIALGPNRSLAHGVAVSPTDAALAATTWSPAKSDASQKQVLDELANWLSVAASQGIQPNTFMYNMLLFNRAQVRDAAGLFDILERMQWNQVPTDSHTIGIVMKSQLPVYDRRPCLDDGQADAAADWNAATETTSATASETASETVIETTSQTDAPNHMADPEDSEYEATQAARPYDQATDTEAETETEATDATRKQHAAEPIRILQYFENIIAKGLSPKPEIYMQIIRYLYLRGEYDRVHVMCRGVMYSGIADIPLRGRMIRYQIWAYLAQHRITDAVALLLDCVFNRHLRVADEVYESLFRAVLLLAPGPVRGPAPAIHPEHTAHDFATPHERAVSLVKMLDALVAAGNIPSSVLVTKLLLWVRESPVFDRTAAAAAAAADGAAPRPDAALERIAAMARRFLARYADAYHHLDIAGDQALPELPEPGRTASVPLLSRHLVWHTMLVIGGTPRLAATIVDDLLFAISYLERQHGVSAKKRYLLRDATPSDMQRRAQAVAAIHDLFMRYLATLMRQRRADDADRLWNAVVSAPELYGVLDAAIVRAYGVLLESHDLHDRAKAMRQDALHGLLLGIRMHTS</sequence>
<dbReference type="NCBIfam" id="TIGR00756">
    <property type="entry name" value="PPR"/>
    <property type="match status" value="1"/>
</dbReference>
<feature type="region of interest" description="Disordered" evidence="2">
    <location>
        <begin position="17"/>
        <end position="345"/>
    </location>
</feature>
<keyword evidence="4" id="KW-1185">Reference proteome</keyword>
<feature type="compositionally biased region" description="Low complexity" evidence="2">
    <location>
        <begin position="17"/>
        <end position="35"/>
    </location>
</feature>
<feature type="compositionally biased region" description="Low complexity" evidence="2">
    <location>
        <begin position="46"/>
        <end position="55"/>
    </location>
</feature>
<dbReference type="STRING" id="1555241.A0A4P9XAM9"/>
<name>A0A4P9XAM9_9FUNG</name>